<dbReference type="EMBL" id="BKCJ010003309">
    <property type="protein sequence ID" value="GEU54294.1"/>
    <property type="molecule type" value="Genomic_DNA"/>
</dbReference>
<protein>
    <submittedName>
        <fullName evidence="6">Retrovirus-related Pol polyprotein from transposon TNT 1-94</fullName>
    </submittedName>
</protein>
<comment type="caution">
    <text evidence="6">The sequence shown here is derived from an EMBL/GenBank/DDBJ whole genome shotgun (WGS) entry which is preliminary data.</text>
</comment>
<dbReference type="InterPro" id="IPR013103">
    <property type="entry name" value="RVT_2"/>
</dbReference>
<gene>
    <name evidence="6" type="ORF">Tci_026272</name>
</gene>
<evidence type="ECO:0000313" key="6">
    <source>
        <dbReference type="EMBL" id="GEU54294.1"/>
    </source>
</evidence>
<sequence length="1141" mass="129825">MDLKDIGVIDSGCSRHMTKNMSYRTDYEEINRGYVAFGGNPKGGKITGKGTIKTSKLDFENVYFLTGESHVLLKVPRKENMYSVDLKNIVPKGYVTCLFAKATSDESKLWHRRLGHLNVKTMNKLVKGNLVRGLPSKLFENNQDCVACQKEKQHRASNNGAPLIEDWKSEEEDEVESPLKIERNTVTLSVDKIEVDILKHNPNGKAGTKSCNDARMETVPSKDYILLPLWTADPPFSQSLKIPQDDECQPFSDHGKKVDEVPRQESGCIDQENLNNVNSTNNVNAASTNRVNDVAANSSNEVSFDLEMPKLEDVSTFSLSNEDEDDGTNADLNNLDTSIQVSPTLTIRIQKDHPLDQVIRDVQSAIQTRNMSKNLEEHRKIKEEVYVCQPSGFEDLDFFDKVYKVEKALYGLHQATRAWYETLSTYLLDNGFHKGKIDKTLFIRRHKDDILLVQVYVDDIIFGSTKKELCIEFEKMMHKKFQISSMGELIFFLGLPDIMFAVCACARYQVNPKVSHLYDVKKFFSDYARASLDRKSTTGVYTSCNKQFWATVKAKIVNGEVQLQALVDGKKVIITESTVRRDLQLEDVKGVDCLPNAAIFKQLTLMGTMASVIICLAANQKFNFSKCIFESRAKNLDNVNKFLMYPRKPRRKVTEVPQPSDPTSVVDEAVNEEMNDSLERAATTATSLDAEQDKGNIFKTQSKAIPNEPSSQGTSLGGGLRCQETIEDTVAQARSKRVSKISNDPLLARVNTPRSGEDSLKLNELMELYTKLQQIVLDLETTKTTQALEINSLKKRVKKLERRKRSRTHRLKRLYMGMIADIDTNEDIYLVNVDNDEDMFNVDQDLDGDEVIVESVDVAEQAKEVVEDITLAKALMYIKSTKPKADKVVIQKLEQGTTTTTPTTTTATNSRPQAKGIVFHVPEESTTTTTTAIPKSKSHEKGKAKMIEEPKIRKFFAAKRAEEKRNKPSTQAQQRKIMCTYLKNMEAKKLTNLKNKSFDSIQKMFDRAFKRVNTFVNYKTEFVEDSSKKAEAEMTEVKAKYGSTRPDGDYERVLWGDLKVMFEPHIEDEVWKMQQRYNVVRWTLFNSCEVHCLSLQYGHIYMLVEKRYSLIPVTIIDMLNKKLHADYFDEMTYQLLKLVLK</sequence>
<feature type="coiled-coil region" evidence="1">
    <location>
        <begin position="762"/>
        <end position="810"/>
    </location>
</feature>
<feature type="region of interest" description="Disordered" evidence="2">
    <location>
        <begin position="925"/>
        <end position="944"/>
    </location>
</feature>
<feature type="domain" description="Retrovirus-related Pol polyprotein from transposon TNT 1-94-like beta-barrel" evidence="5">
    <location>
        <begin position="8"/>
        <end position="55"/>
    </location>
</feature>
<proteinExistence type="predicted"/>
<feature type="domain" description="GAG-pre-integrase" evidence="4">
    <location>
        <begin position="80"/>
        <end position="153"/>
    </location>
</feature>
<name>A0A6L2L2B1_TANCI</name>
<dbReference type="Pfam" id="PF07727">
    <property type="entry name" value="RVT_2"/>
    <property type="match status" value="1"/>
</dbReference>
<dbReference type="AlphaFoldDB" id="A0A6L2L2B1"/>
<keyword evidence="1" id="KW-0175">Coiled coil</keyword>
<dbReference type="InterPro" id="IPR054722">
    <property type="entry name" value="PolX-like_BBD"/>
</dbReference>
<evidence type="ECO:0000259" key="5">
    <source>
        <dbReference type="Pfam" id="PF22936"/>
    </source>
</evidence>
<evidence type="ECO:0000256" key="2">
    <source>
        <dbReference type="SAM" id="MobiDB-lite"/>
    </source>
</evidence>
<dbReference type="Pfam" id="PF13976">
    <property type="entry name" value="gag_pre-integrs"/>
    <property type="match status" value="1"/>
</dbReference>
<accession>A0A6L2L2B1</accession>
<reference evidence="6" key="1">
    <citation type="journal article" date="2019" name="Sci. Rep.">
        <title>Draft genome of Tanacetum cinerariifolium, the natural source of mosquito coil.</title>
        <authorList>
            <person name="Yamashiro T."/>
            <person name="Shiraishi A."/>
            <person name="Satake H."/>
            <person name="Nakayama K."/>
        </authorList>
    </citation>
    <scope>NUCLEOTIDE SEQUENCE</scope>
</reference>
<dbReference type="Pfam" id="PF22936">
    <property type="entry name" value="Pol_BBD"/>
    <property type="match status" value="1"/>
</dbReference>
<evidence type="ECO:0000256" key="1">
    <source>
        <dbReference type="SAM" id="Coils"/>
    </source>
</evidence>
<evidence type="ECO:0000259" key="3">
    <source>
        <dbReference type="Pfam" id="PF07727"/>
    </source>
</evidence>
<feature type="domain" description="Reverse transcriptase Ty1/copia-type" evidence="3">
    <location>
        <begin position="378"/>
        <end position="495"/>
    </location>
</feature>
<evidence type="ECO:0000259" key="4">
    <source>
        <dbReference type="Pfam" id="PF13976"/>
    </source>
</evidence>
<dbReference type="InterPro" id="IPR025724">
    <property type="entry name" value="GAG-pre-integrase_dom"/>
</dbReference>
<organism evidence="6">
    <name type="scientific">Tanacetum cinerariifolium</name>
    <name type="common">Dalmatian daisy</name>
    <name type="synonym">Chrysanthemum cinerariifolium</name>
    <dbReference type="NCBI Taxonomy" id="118510"/>
    <lineage>
        <taxon>Eukaryota</taxon>
        <taxon>Viridiplantae</taxon>
        <taxon>Streptophyta</taxon>
        <taxon>Embryophyta</taxon>
        <taxon>Tracheophyta</taxon>
        <taxon>Spermatophyta</taxon>
        <taxon>Magnoliopsida</taxon>
        <taxon>eudicotyledons</taxon>
        <taxon>Gunneridae</taxon>
        <taxon>Pentapetalae</taxon>
        <taxon>asterids</taxon>
        <taxon>campanulids</taxon>
        <taxon>Asterales</taxon>
        <taxon>Asteraceae</taxon>
        <taxon>Asteroideae</taxon>
        <taxon>Anthemideae</taxon>
        <taxon>Anthemidinae</taxon>
        <taxon>Tanacetum</taxon>
    </lineage>
</organism>